<reference evidence="1" key="1">
    <citation type="journal article" date="2015" name="Nature">
        <title>Complex archaea that bridge the gap between prokaryotes and eukaryotes.</title>
        <authorList>
            <person name="Spang A."/>
            <person name="Saw J.H."/>
            <person name="Jorgensen S.L."/>
            <person name="Zaremba-Niedzwiedzka K."/>
            <person name="Martijn J."/>
            <person name="Lind A.E."/>
            <person name="van Eijk R."/>
            <person name="Schleper C."/>
            <person name="Guy L."/>
            <person name="Ettema T.J."/>
        </authorList>
    </citation>
    <scope>NUCLEOTIDE SEQUENCE</scope>
</reference>
<dbReference type="AlphaFoldDB" id="A0A0F9LME9"/>
<dbReference type="PROSITE" id="PS52050">
    <property type="entry name" value="WYL"/>
    <property type="match status" value="1"/>
</dbReference>
<protein>
    <recommendedName>
        <fullName evidence="2">WYL domain-containing protein</fullName>
    </recommendedName>
</protein>
<dbReference type="EMBL" id="LAZR01006122">
    <property type="protein sequence ID" value="KKM94558.1"/>
    <property type="molecule type" value="Genomic_DNA"/>
</dbReference>
<proteinExistence type="predicted"/>
<accession>A0A0F9LME9</accession>
<evidence type="ECO:0008006" key="2">
    <source>
        <dbReference type="Google" id="ProtNLM"/>
    </source>
</evidence>
<comment type="caution">
    <text evidence="1">The sequence shown here is derived from an EMBL/GenBank/DDBJ whole genome shotgun (WGS) entry which is preliminary data.</text>
</comment>
<gene>
    <name evidence="1" type="ORF">LCGC14_1197160</name>
</gene>
<organism evidence="1">
    <name type="scientific">marine sediment metagenome</name>
    <dbReference type="NCBI Taxonomy" id="412755"/>
    <lineage>
        <taxon>unclassified sequences</taxon>
        <taxon>metagenomes</taxon>
        <taxon>ecological metagenomes</taxon>
    </lineage>
</organism>
<name>A0A0F9LME9_9ZZZZ</name>
<evidence type="ECO:0000313" key="1">
    <source>
        <dbReference type="EMBL" id="KKM94558.1"/>
    </source>
</evidence>
<sequence>MKEDRMSSKSVEIIKKAMEERKSISAYYDRFFRKLSPYELATKKGKYQCLFYQYGGESSSGIINGRSKSNWRCLELGKLTQIQILEEPLHKPEIISHKKPSYCVDNIIKQIYIE</sequence>